<reference evidence="4" key="2">
    <citation type="submission" date="2011-03" db="EMBL/GenBank/DDBJ databases">
        <title>The complete genome of Desulfobacca acetoxidans DSM 11109.</title>
        <authorList>
            <consortium name="US DOE Joint Genome Institute (JGI-PGF)"/>
            <person name="Lucas S."/>
            <person name="Copeland A."/>
            <person name="Lapidus A."/>
            <person name="Bruce D."/>
            <person name="Goodwin L."/>
            <person name="Pitluck S."/>
            <person name="Peters L."/>
            <person name="Kyrpides N."/>
            <person name="Mavromatis K."/>
            <person name="Ivanova N."/>
            <person name="Ovchinnikova G."/>
            <person name="Teshima H."/>
            <person name="Detter J.C."/>
            <person name="Han C."/>
            <person name="Land M."/>
            <person name="Hauser L."/>
            <person name="Markowitz V."/>
            <person name="Cheng J.-F."/>
            <person name="Hugenholtz P."/>
            <person name="Woyke T."/>
            <person name="Wu D."/>
            <person name="Spring S."/>
            <person name="Schueler E."/>
            <person name="Brambilla E."/>
            <person name="Klenk H.-P."/>
            <person name="Eisen J.A."/>
        </authorList>
    </citation>
    <scope>NUCLEOTIDE SEQUENCE [LARGE SCALE GENOMIC DNA]</scope>
    <source>
        <strain evidence="4">ATCC 700848 / DSM 11109 / ASRB2</strain>
    </source>
</reference>
<dbReference type="KEGG" id="dao:Desac_1525"/>
<gene>
    <name evidence="3" type="ordered locus">Desac_1525</name>
</gene>
<evidence type="ECO:0000313" key="3">
    <source>
        <dbReference type="EMBL" id="AEB09380.1"/>
    </source>
</evidence>
<evidence type="ECO:0000259" key="2">
    <source>
        <dbReference type="Pfam" id="PF20797"/>
    </source>
</evidence>
<keyword evidence="4" id="KW-1185">Reference proteome</keyword>
<sequence length="166" mass="19519">MREISSDALREMANDLEVELDRLERLNREIVRVQGEIKSDSARADLFYENLALKLHNFYTGCERIFQIIASELNGALPSGYDWHKRLLSRMSLVREGRPAILSVETARQLDEFLAFRHVVRNNYGFELNPHRLEELINKYPAVYHEFEVQVRNFVKWLLTLAKEIA</sequence>
<dbReference type="Pfam" id="PF20797">
    <property type="entry name" value="HepT-like_2"/>
    <property type="match status" value="1"/>
</dbReference>
<evidence type="ECO:0000313" key="4">
    <source>
        <dbReference type="Proteomes" id="UP000000483"/>
    </source>
</evidence>
<dbReference type="AlphaFoldDB" id="F2NCU9"/>
<dbReference type="InterPro" id="IPR048769">
    <property type="entry name" value="HepT-like_dom"/>
</dbReference>
<feature type="domain" description="HepT-like" evidence="2">
    <location>
        <begin position="51"/>
        <end position="157"/>
    </location>
</feature>
<proteinExistence type="predicted"/>
<organism evidence="3 4">
    <name type="scientific">Desulfobacca acetoxidans (strain ATCC 700848 / DSM 11109 / ASRB2)</name>
    <dbReference type="NCBI Taxonomy" id="880072"/>
    <lineage>
        <taxon>Bacteria</taxon>
        <taxon>Pseudomonadati</taxon>
        <taxon>Thermodesulfobacteriota</taxon>
        <taxon>Desulfobaccia</taxon>
        <taxon>Desulfobaccales</taxon>
        <taxon>Desulfobaccaceae</taxon>
        <taxon>Desulfobacca</taxon>
    </lineage>
</organism>
<accession>F2NCU9</accession>
<keyword evidence="1" id="KW-0175">Coiled coil</keyword>
<dbReference type="eggNOG" id="COG3007">
    <property type="taxonomic scope" value="Bacteria"/>
</dbReference>
<dbReference type="HOGENOM" id="CLU_131990_0_0_7"/>
<name>F2NCU9_DESAR</name>
<dbReference type="RefSeq" id="WP_013706490.1">
    <property type="nucleotide sequence ID" value="NC_015388.1"/>
</dbReference>
<dbReference type="OrthoDB" id="9792853at2"/>
<evidence type="ECO:0000256" key="1">
    <source>
        <dbReference type="SAM" id="Coils"/>
    </source>
</evidence>
<dbReference type="EMBL" id="CP002629">
    <property type="protein sequence ID" value="AEB09380.1"/>
    <property type="molecule type" value="Genomic_DNA"/>
</dbReference>
<feature type="coiled-coil region" evidence="1">
    <location>
        <begin position="6"/>
        <end position="43"/>
    </location>
</feature>
<dbReference type="Proteomes" id="UP000000483">
    <property type="component" value="Chromosome"/>
</dbReference>
<dbReference type="STRING" id="880072.Desac_1525"/>
<protein>
    <recommendedName>
        <fullName evidence="2">HepT-like domain-containing protein</fullName>
    </recommendedName>
</protein>
<reference evidence="3 4" key="1">
    <citation type="journal article" date="2011" name="Stand. Genomic Sci.">
        <title>Complete genome sequence of the acetate-degrading sulfate reducer Desulfobacca acetoxidans type strain (ASRB2).</title>
        <authorList>
            <person name="Goker M."/>
            <person name="Teshima H."/>
            <person name="Lapidus A."/>
            <person name="Nolan M."/>
            <person name="Lucas S."/>
            <person name="Hammon N."/>
            <person name="Deshpande S."/>
            <person name="Cheng J.F."/>
            <person name="Tapia R."/>
            <person name="Han C."/>
            <person name="Goodwin L."/>
            <person name="Pitluck S."/>
            <person name="Huntemann M."/>
            <person name="Liolios K."/>
            <person name="Ivanova N."/>
            <person name="Pagani I."/>
            <person name="Mavromatis K."/>
            <person name="Ovchinikova G."/>
            <person name="Pati A."/>
            <person name="Chen A."/>
            <person name="Palaniappan K."/>
            <person name="Land M."/>
            <person name="Hauser L."/>
            <person name="Brambilla E.M."/>
            <person name="Rohde M."/>
            <person name="Spring S."/>
            <person name="Detter J.C."/>
            <person name="Woyke T."/>
            <person name="Bristow J."/>
            <person name="Eisen J.A."/>
            <person name="Markowitz V."/>
            <person name="Hugenholtz P."/>
            <person name="Kyrpides N.C."/>
            <person name="Klenk H.P."/>
        </authorList>
    </citation>
    <scope>NUCLEOTIDE SEQUENCE [LARGE SCALE GENOMIC DNA]</scope>
    <source>
        <strain evidence="4">ATCC 700848 / DSM 11109 / ASRB2</strain>
    </source>
</reference>